<gene>
    <name evidence="2" type="ORF">S01H4_37411</name>
</gene>
<protein>
    <submittedName>
        <fullName evidence="2">Uncharacterized protein</fullName>
    </submittedName>
</protein>
<proteinExistence type="predicted"/>
<name>X1DUF2_9ZZZZ</name>
<sequence>MSKQIMYSLRIDKKIINKAKKEAKKLSMATSAFIRQAIIEKMNHKDRLDRIEKRLDKLENTNY</sequence>
<feature type="coiled-coil region" evidence="1">
    <location>
        <begin position="34"/>
        <end position="61"/>
    </location>
</feature>
<evidence type="ECO:0000313" key="2">
    <source>
        <dbReference type="EMBL" id="GAH00018.1"/>
    </source>
</evidence>
<organism evidence="2">
    <name type="scientific">marine sediment metagenome</name>
    <dbReference type="NCBI Taxonomy" id="412755"/>
    <lineage>
        <taxon>unclassified sequences</taxon>
        <taxon>metagenomes</taxon>
        <taxon>ecological metagenomes</taxon>
    </lineage>
</organism>
<evidence type="ECO:0000256" key="1">
    <source>
        <dbReference type="SAM" id="Coils"/>
    </source>
</evidence>
<dbReference type="AlphaFoldDB" id="X1DUF2"/>
<accession>X1DUF2</accession>
<reference evidence="2" key="1">
    <citation type="journal article" date="2014" name="Front. Microbiol.">
        <title>High frequency of phylogenetically diverse reductive dehalogenase-homologous genes in deep subseafloor sedimentary metagenomes.</title>
        <authorList>
            <person name="Kawai M."/>
            <person name="Futagami T."/>
            <person name="Toyoda A."/>
            <person name="Takaki Y."/>
            <person name="Nishi S."/>
            <person name="Hori S."/>
            <person name="Arai W."/>
            <person name="Tsubouchi T."/>
            <person name="Morono Y."/>
            <person name="Uchiyama I."/>
            <person name="Ito T."/>
            <person name="Fujiyama A."/>
            <person name="Inagaki F."/>
            <person name="Takami H."/>
        </authorList>
    </citation>
    <scope>NUCLEOTIDE SEQUENCE</scope>
    <source>
        <strain evidence="2">Expedition CK06-06</strain>
    </source>
</reference>
<comment type="caution">
    <text evidence="2">The sequence shown here is derived from an EMBL/GenBank/DDBJ whole genome shotgun (WGS) entry which is preliminary data.</text>
</comment>
<keyword evidence="1" id="KW-0175">Coiled coil</keyword>
<dbReference type="EMBL" id="BART01020094">
    <property type="protein sequence ID" value="GAH00018.1"/>
    <property type="molecule type" value="Genomic_DNA"/>
</dbReference>